<evidence type="ECO:0000313" key="3">
    <source>
        <dbReference type="EMBL" id="MBA4616860.1"/>
    </source>
</evidence>
<dbReference type="SUPFAM" id="SSF57850">
    <property type="entry name" value="RING/U-box"/>
    <property type="match status" value="1"/>
</dbReference>
<reference evidence="3" key="2">
    <citation type="submission" date="2020-07" db="EMBL/GenBank/DDBJ databases">
        <authorList>
            <person name="Vera ALvarez R."/>
            <person name="Arias-Moreno D.M."/>
            <person name="Jimenez-Jacinto V."/>
            <person name="Jimenez-Bremont J.F."/>
            <person name="Swaminathan K."/>
            <person name="Moose S.P."/>
            <person name="Guerrero-Gonzalez M.L."/>
            <person name="Marino-Ramirez L."/>
            <person name="Landsman D."/>
            <person name="Rodriguez-Kessler M."/>
            <person name="Delgado-Sanchez P."/>
        </authorList>
    </citation>
    <scope>NUCLEOTIDE SEQUENCE</scope>
    <source>
        <tissue evidence="3">Cladode</tissue>
    </source>
</reference>
<dbReference type="PROSITE" id="PS50089">
    <property type="entry name" value="ZF_RING_2"/>
    <property type="match status" value="1"/>
</dbReference>
<feature type="domain" description="RING-type" evidence="2">
    <location>
        <begin position="23"/>
        <end position="68"/>
    </location>
</feature>
<dbReference type="Gene3D" id="3.30.40.10">
    <property type="entry name" value="Zinc/RING finger domain, C3HC4 (zinc finger)"/>
    <property type="match status" value="1"/>
</dbReference>
<dbReference type="InterPro" id="IPR001841">
    <property type="entry name" value="Znf_RING"/>
</dbReference>
<reference evidence="3" key="1">
    <citation type="journal article" date="2013" name="J. Plant Res.">
        <title>Effect of fungi and light on seed germination of three Opuntia species from semiarid lands of central Mexico.</title>
        <authorList>
            <person name="Delgado-Sanchez P."/>
            <person name="Jimenez-Bremont J.F."/>
            <person name="Guerrero-Gonzalez Mde L."/>
            <person name="Flores J."/>
        </authorList>
    </citation>
    <scope>NUCLEOTIDE SEQUENCE</scope>
    <source>
        <tissue evidence="3">Cladode</tissue>
    </source>
</reference>
<name>A0A7C9CFJ5_OPUST</name>
<evidence type="ECO:0000256" key="1">
    <source>
        <dbReference type="PROSITE-ProRule" id="PRU00175"/>
    </source>
</evidence>
<dbReference type="GO" id="GO:0004842">
    <property type="term" value="F:ubiquitin-protein transferase activity"/>
    <property type="evidence" value="ECO:0007669"/>
    <property type="project" value="InterPro"/>
</dbReference>
<organism evidence="3">
    <name type="scientific">Opuntia streptacantha</name>
    <name type="common">Prickly pear cactus</name>
    <name type="synonym">Opuntia cardona</name>
    <dbReference type="NCBI Taxonomy" id="393608"/>
    <lineage>
        <taxon>Eukaryota</taxon>
        <taxon>Viridiplantae</taxon>
        <taxon>Streptophyta</taxon>
        <taxon>Embryophyta</taxon>
        <taxon>Tracheophyta</taxon>
        <taxon>Spermatophyta</taxon>
        <taxon>Magnoliopsida</taxon>
        <taxon>eudicotyledons</taxon>
        <taxon>Gunneridae</taxon>
        <taxon>Pentapetalae</taxon>
        <taxon>Caryophyllales</taxon>
        <taxon>Cactineae</taxon>
        <taxon>Cactaceae</taxon>
        <taxon>Opuntioideae</taxon>
        <taxon>Opuntia</taxon>
    </lineage>
</organism>
<sequence length="230" mass="25307">MTRLEDSGQAIDLNAEPDSCVPCSICLDLVSCDGDRSTAKLQCGHEFHLDCIGSAFNVKGMMQCPNCRKIEKGRWLYASGPTNSSPELSTNDGGNDDYPFYFSFAEVPYRVHICPFRGLTQVHPSSEPSLGPLSTLTPMIAHQRPGSIPPPHGWIQFQHAPYHHIQQSPSLPMLTGAIAGRIDSARSMARFTPSARAYNPNPGFSLYAESPPVNYSHAWARDQIPHFPQP</sequence>
<dbReference type="InterPro" id="IPR044274">
    <property type="entry name" value="RFI2"/>
</dbReference>
<dbReference type="GO" id="GO:0008270">
    <property type="term" value="F:zinc ion binding"/>
    <property type="evidence" value="ECO:0007669"/>
    <property type="project" value="UniProtKB-KW"/>
</dbReference>
<dbReference type="SMART" id="SM00184">
    <property type="entry name" value="RING"/>
    <property type="match status" value="1"/>
</dbReference>
<evidence type="ECO:0000259" key="2">
    <source>
        <dbReference type="PROSITE" id="PS50089"/>
    </source>
</evidence>
<dbReference type="AlphaFoldDB" id="A0A7C9CFJ5"/>
<keyword evidence="1" id="KW-0863">Zinc-finger</keyword>
<protein>
    <recommendedName>
        <fullName evidence="2">RING-type domain-containing protein</fullName>
    </recommendedName>
</protein>
<keyword evidence="1" id="KW-0479">Metal-binding</keyword>
<dbReference type="PANTHER" id="PTHR46798:SF3">
    <property type="entry name" value="RING FINGER FAMILY PROTEIN"/>
    <property type="match status" value="1"/>
</dbReference>
<dbReference type="EMBL" id="GISG01013460">
    <property type="protein sequence ID" value="MBA4616860.1"/>
    <property type="molecule type" value="Transcribed_RNA"/>
</dbReference>
<keyword evidence="1" id="KW-0862">Zinc</keyword>
<accession>A0A7C9CFJ5</accession>
<dbReference type="Pfam" id="PF13639">
    <property type="entry name" value="zf-RING_2"/>
    <property type="match status" value="1"/>
</dbReference>
<dbReference type="CDD" id="cd16448">
    <property type="entry name" value="RING-H2"/>
    <property type="match status" value="1"/>
</dbReference>
<dbReference type="PANTHER" id="PTHR46798">
    <property type="entry name" value="OS09G0511500 PROTEIN"/>
    <property type="match status" value="1"/>
</dbReference>
<dbReference type="InterPro" id="IPR013083">
    <property type="entry name" value="Znf_RING/FYVE/PHD"/>
</dbReference>
<proteinExistence type="predicted"/>